<feature type="signal peptide" evidence="4">
    <location>
        <begin position="1"/>
        <end position="36"/>
    </location>
</feature>
<keyword evidence="7" id="KW-1185">Reference proteome</keyword>
<comment type="caution">
    <text evidence="6">The sequence shown here is derived from an EMBL/GenBank/DDBJ whole genome shotgun (WGS) entry which is preliminary data.</text>
</comment>
<dbReference type="InterPro" id="IPR016140">
    <property type="entry name" value="Bifunc_inhib/LTP/seed_store"/>
</dbReference>
<evidence type="ECO:0000256" key="1">
    <source>
        <dbReference type="ARBA" id="ARBA00004613"/>
    </source>
</evidence>
<evidence type="ECO:0000313" key="6">
    <source>
        <dbReference type="EMBL" id="KAI3957225.1"/>
    </source>
</evidence>
<name>A0AAD4THP2_9MAGN</name>
<dbReference type="PANTHER" id="PTHR35501">
    <property type="entry name" value="PROTEIN YY1"/>
    <property type="match status" value="1"/>
</dbReference>
<evidence type="ECO:0000256" key="2">
    <source>
        <dbReference type="ARBA" id="ARBA00022525"/>
    </source>
</evidence>
<dbReference type="PANTHER" id="PTHR35501:SF3">
    <property type="entry name" value="PROTEIN YY1"/>
    <property type="match status" value="1"/>
</dbReference>
<dbReference type="SUPFAM" id="SSF47699">
    <property type="entry name" value="Bifunctional inhibitor/lipid-transfer protein/seed storage 2S albumin"/>
    <property type="match status" value="1"/>
</dbReference>
<dbReference type="Proteomes" id="UP001202328">
    <property type="component" value="Unassembled WGS sequence"/>
</dbReference>
<dbReference type="GO" id="GO:0005576">
    <property type="term" value="C:extracellular region"/>
    <property type="evidence" value="ECO:0007669"/>
    <property type="project" value="UniProtKB-SubCell"/>
</dbReference>
<keyword evidence="2" id="KW-0964">Secreted</keyword>
<evidence type="ECO:0000313" key="7">
    <source>
        <dbReference type="Proteomes" id="UP001202328"/>
    </source>
</evidence>
<dbReference type="AlphaFoldDB" id="A0AAD4THP2"/>
<dbReference type="SMART" id="SM00499">
    <property type="entry name" value="AAI"/>
    <property type="match status" value="1"/>
</dbReference>
<organism evidence="6 7">
    <name type="scientific">Papaver atlanticum</name>
    <dbReference type="NCBI Taxonomy" id="357466"/>
    <lineage>
        <taxon>Eukaryota</taxon>
        <taxon>Viridiplantae</taxon>
        <taxon>Streptophyta</taxon>
        <taxon>Embryophyta</taxon>
        <taxon>Tracheophyta</taxon>
        <taxon>Spermatophyta</taxon>
        <taxon>Magnoliopsida</taxon>
        <taxon>Ranunculales</taxon>
        <taxon>Papaveraceae</taxon>
        <taxon>Papaveroideae</taxon>
        <taxon>Papaver</taxon>
    </lineage>
</organism>
<accession>A0AAD4THP2</accession>
<sequence length="149" mass="16230">MAGTKKSGVSSPYYTSAALFLILMTLLGAEIKSVRSQSCIQDITNLNVCASYFLPGQADALPTAECCSALQQVGQNCICNTVRIPAGLPSACHLPELLTCGNYLVIFLLLFPFIHSDYTVNHSSPVIYGRENCLIEYSLYVHIVLKSFD</sequence>
<protein>
    <recommendedName>
        <fullName evidence="5">Bifunctional inhibitor/plant lipid transfer protein/seed storage helical domain-containing protein</fullName>
    </recommendedName>
</protein>
<feature type="domain" description="Bifunctional inhibitor/plant lipid transfer protein/seed storage helical" evidence="5">
    <location>
        <begin position="39"/>
        <end position="100"/>
    </location>
</feature>
<evidence type="ECO:0000256" key="3">
    <source>
        <dbReference type="ARBA" id="ARBA00038300"/>
    </source>
</evidence>
<dbReference type="Gene3D" id="1.10.110.10">
    <property type="entry name" value="Plant lipid-transfer and hydrophobic proteins"/>
    <property type="match status" value="1"/>
</dbReference>
<comment type="subcellular location">
    <subcellularLocation>
        <location evidence="1">Secreted</location>
    </subcellularLocation>
</comment>
<keyword evidence="4" id="KW-0732">Signal</keyword>
<evidence type="ECO:0000256" key="4">
    <source>
        <dbReference type="SAM" id="SignalP"/>
    </source>
</evidence>
<evidence type="ECO:0000259" key="5">
    <source>
        <dbReference type="SMART" id="SM00499"/>
    </source>
</evidence>
<dbReference type="Pfam" id="PF14368">
    <property type="entry name" value="LTP_2"/>
    <property type="match status" value="1"/>
</dbReference>
<dbReference type="InterPro" id="IPR036312">
    <property type="entry name" value="Bifun_inhib/LTP/seed_sf"/>
</dbReference>
<proteinExistence type="inferred from homology"/>
<comment type="similarity">
    <text evidence="3">Belongs to the A9/FIL1 family.</text>
</comment>
<reference evidence="6" key="1">
    <citation type="submission" date="2022-04" db="EMBL/GenBank/DDBJ databases">
        <title>A functionally conserved STORR gene fusion in Papaver species that diverged 16.8 million years ago.</title>
        <authorList>
            <person name="Catania T."/>
        </authorList>
    </citation>
    <scope>NUCLEOTIDE SEQUENCE</scope>
    <source>
        <strain evidence="6">S-188037</strain>
    </source>
</reference>
<gene>
    <name evidence="6" type="ORF">MKW98_012100</name>
</gene>
<feature type="chain" id="PRO_5042082873" description="Bifunctional inhibitor/plant lipid transfer protein/seed storage helical domain-containing protein" evidence="4">
    <location>
        <begin position="37"/>
        <end position="149"/>
    </location>
</feature>
<dbReference type="EMBL" id="JAJJMB010001367">
    <property type="protein sequence ID" value="KAI3957225.1"/>
    <property type="molecule type" value="Genomic_DNA"/>
</dbReference>